<evidence type="ECO:0000313" key="2">
    <source>
        <dbReference type="Proteomes" id="UP000461162"/>
    </source>
</evidence>
<dbReference type="RefSeq" id="WP_155932247.1">
    <property type="nucleotide sequence ID" value="NZ_WODC01000001.1"/>
</dbReference>
<sequence>MMMQTRRSQLGWPGCQDRERFTWSRAMSLDLVYGLRDHVRVGSHVPGRLTLKIGLGVIADPRVIEYVRVNGFGPPAELSVPAVRRTRFNPLTRSMVMEYDRQIIEPELLHRLFVCEGEDEFGSVAASLAEACGVDIERFRC</sequence>
<accession>A0A7K1KKP6</accession>
<dbReference type="Proteomes" id="UP000461162">
    <property type="component" value="Unassembled WGS sequence"/>
</dbReference>
<dbReference type="AlphaFoldDB" id="A0A7K1KKP6"/>
<organism evidence="1 2">
    <name type="scientific">Pseudodesulfovibrio alkaliphilus</name>
    <dbReference type="NCBI Taxonomy" id="2661613"/>
    <lineage>
        <taxon>Bacteria</taxon>
        <taxon>Pseudomonadati</taxon>
        <taxon>Thermodesulfobacteriota</taxon>
        <taxon>Desulfovibrionia</taxon>
        <taxon>Desulfovibrionales</taxon>
        <taxon>Desulfovibrionaceae</taxon>
    </lineage>
</organism>
<protein>
    <submittedName>
        <fullName evidence="1">Uncharacterized protein</fullName>
    </submittedName>
</protein>
<gene>
    <name evidence="1" type="ORF">GKC30_03290</name>
</gene>
<proteinExistence type="predicted"/>
<evidence type="ECO:0000313" key="1">
    <source>
        <dbReference type="EMBL" id="MUM76654.1"/>
    </source>
</evidence>
<name>A0A7K1KKP6_9BACT</name>
<keyword evidence="2" id="KW-1185">Reference proteome</keyword>
<dbReference type="EMBL" id="WODC01000001">
    <property type="protein sequence ID" value="MUM76654.1"/>
    <property type="molecule type" value="Genomic_DNA"/>
</dbReference>
<reference evidence="1 2" key="1">
    <citation type="submission" date="2019-11" db="EMBL/GenBank/DDBJ databases">
        <title>Pseudodesulfovibrio alkaliphilus, sp. nov., an alkaliphilic sulfate-reducing bacteria from mud volcano of Taman peninsula, Russia.</title>
        <authorList>
            <person name="Frolova A."/>
            <person name="Merkel A.Y."/>
            <person name="Slobodkin A.I."/>
        </authorList>
    </citation>
    <scope>NUCLEOTIDE SEQUENCE [LARGE SCALE GENOMIC DNA]</scope>
    <source>
        <strain evidence="1 2">F-1</strain>
    </source>
</reference>
<comment type="caution">
    <text evidence="1">The sequence shown here is derived from an EMBL/GenBank/DDBJ whole genome shotgun (WGS) entry which is preliminary data.</text>
</comment>